<keyword evidence="2" id="KW-1185">Reference proteome</keyword>
<sequence length="146" mass="16014">MPAQIYSYTPIIESGPNGRSLRAQLPEGALELCTLDGLAYVSMPDGAVLPAQHPEITLTPVALDAGLRERIKVESRACRLIAQRMVEQIRAAYTLDDEMYFARIGVGAANGLYAPTSDETQEMAVFGEFVESVRQWGRDERAKLGL</sequence>
<dbReference type="OrthoDB" id="9890692at2"/>
<accession>A0A2R4BP57</accession>
<proteinExistence type="predicted"/>
<organism evidence="1 2">
    <name type="scientific">Thauera aromatica K172</name>
    <dbReference type="NCBI Taxonomy" id="44139"/>
    <lineage>
        <taxon>Bacteria</taxon>
        <taxon>Pseudomonadati</taxon>
        <taxon>Pseudomonadota</taxon>
        <taxon>Betaproteobacteria</taxon>
        <taxon>Rhodocyclales</taxon>
        <taxon>Zoogloeaceae</taxon>
        <taxon>Thauera</taxon>
    </lineage>
</organism>
<dbReference type="EMBL" id="CP028339">
    <property type="protein sequence ID" value="AVR89012.1"/>
    <property type="molecule type" value="Genomic_DNA"/>
</dbReference>
<dbReference type="RefSeq" id="WP_107221171.1">
    <property type="nucleotide sequence ID" value="NZ_CP028339.1"/>
</dbReference>
<gene>
    <name evidence="1" type="ORF">Tharo_2109</name>
</gene>
<name>A0A2R4BP57_THAAR</name>
<dbReference type="Proteomes" id="UP000241885">
    <property type="component" value="Chromosome"/>
</dbReference>
<reference evidence="1 2" key="1">
    <citation type="submission" date="2018-03" db="EMBL/GenBank/DDBJ databases">
        <title>Complete genome sequence of Thauera aromatica, a model organism for studying aromatic compound degradation under denitrifying conditions.</title>
        <authorList>
            <person name="Lo H.-Y."/>
            <person name="Goris T."/>
            <person name="Boll M."/>
            <person name="Mueller J.A."/>
        </authorList>
    </citation>
    <scope>NUCLEOTIDE SEQUENCE [LARGE SCALE GENOMIC DNA]</scope>
    <source>
        <strain evidence="1 2">K172</strain>
    </source>
</reference>
<dbReference type="KEGG" id="tak:Tharo_2109"/>
<evidence type="ECO:0000313" key="1">
    <source>
        <dbReference type="EMBL" id="AVR89012.1"/>
    </source>
</evidence>
<dbReference type="AlphaFoldDB" id="A0A2R4BP57"/>
<protein>
    <submittedName>
        <fullName evidence="1">Uncharacterized protein</fullName>
    </submittedName>
</protein>
<evidence type="ECO:0000313" key="2">
    <source>
        <dbReference type="Proteomes" id="UP000241885"/>
    </source>
</evidence>